<feature type="transmembrane region" description="Helical" evidence="1">
    <location>
        <begin position="6"/>
        <end position="26"/>
    </location>
</feature>
<protein>
    <submittedName>
        <fullName evidence="5">Unannotated protein</fullName>
    </submittedName>
</protein>
<reference evidence="5" key="1">
    <citation type="submission" date="2020-05" db="EMBL/GenBank/DDBJ databases">
        <authorList>
            <person name="Chiriac C."/>
            <person name="Salcher M."/>
            <person name="Ghai R."/>
            <person name="Kavagutti S V."/>
        </authorList>
    </citation>
    <scope>NUCLEOTIDE SEQUENCE</scope>
</reference>
<keyword evidence="1" id="KW-1133">Transmembrane helix</keyword>
<evidence type="ECO:0000313" key="6">
    <source>
        <dbReference type="EMBL" id="CAB5055713.1"/>
    </source>
</evidence>
<evidence type="ECO:0000313" key="4">
    <source>
        <dbReference type="EMBL" id="CAB4818959.1"/>
    </source>
</evidence>
<keyword evidence="1" id="KW-0472">Membrane</keyword>
<evidence type="ECO:0000313" key="5">
    <source>
        <dbReference type="EMBL" id="CAB4886878.1"/>
    </source>
</evidence>
<dbReference type="EMBL" id="CAFAAJ010000171">
    <property type="protein sequence ID" value="CAB4818959.1"/>
    <property type="molecule type" value="Genomic_DNA"/>
</dbReference>
<organism evidence="5">
    <name type="scientific">freshwater metagenome</name>
    <dbReference type="NCBI Taxonomy" id="449393"/>
    <lineage>
        <taxon>unclassified sequences</taxon>
        <taxon>metagenomes</taxon>
        <taxon>ecological metagenomes</taxon>
    </lineage>
</organism>
<dbReference type="EMBL" id="CAFBLR010000309">
    <property type="protein sequence ID" value="CAB4886878.1"/>
    <property type="molecule type" value="Genomic_DNA"/>
</dbReference>
<dbReference type="EMBL" id="CAEZYY010000001">
    <property type="protein sequence ID" value="CAB4737337.1"/>
    <property type="molecule type" value="Genomic_DNA"/>
</dbReference>
<gene>
    <name evidence="2" type="ORF">UFOPK2602_02433</name>
    <name evidence="3" type="ORF">UFOPK2806_00134</name>
    <name evidence="4" type="ORF">UFOPK3001_02082</name>
    <name evidence="5" type="ORF">UFOPK3417_02117</name>
    <name evidence="6" type="ORF">UFOPK4306_00463</name>
</gene>
<evidence type="ECO:0000313" key="3">
    <source>
        <dbReference type="EMBL" id="CAB4737337.1"/>
    </source>
</evidence>
<dbReference type="AlphaFoldDB" id="A0A6J7EZE1"/>
<evidence type="ECO:0000256" key="1">
    <source>
        <dbReference type="SAM" id="Phobius"/>
    </source>
</evidence>
<evidence type="ECO:0000313" key="2">
    <source>
        <dbReference type="EMBL" id="CAB4732636.1"/>
    </source>
</evidence>
<proteinExistence type="predicted"/>
<keyword evidence="1" id="KW-0812">Transmembrane</keyword>
<accession>A0A6J7EZE1</accession>
<name>A0A6J7EZE1_9ZZZZ</name>
<sequence>MRDNVFVAICYALTLGSLLSYATVLLRRARRAGRVAKSEELPWT</sequence>
<dbReference type="EMBL" id="CAEZXX010000263">
    <property type="protein sequence ID" value="CAB4732636.1"/>
    <property type="molecule type" value="Genomic_DNA"/>
</dbReference>
<dbReference type="EMBL" id="CAFBQP010000012">
    <property type="protein sequence ID" value="CAB5055713.1"/>
    <property type="molecule type" value="Genomic_DNA"/>
</dbReference>